<evidence type="ECO:0000256" key="1">
    <source>
        <dbReference type="ARBA" id="ARBA00023002"/>
    </source>
</evidence>
<dbReference type="Proteomes" id="UP001296104">
    <property type="component" value="Unassembled WGS sequence"/>
</dbReference>
<evidence type="ECO:0000256" key="2">
    <source>
        <dbReference type="ARBA" id="ARBA00023604"/>
    </source>
</evidence>
<dbReference type="AlphaFoldDB" id="A0AAI9ECL6"/>
<dbReference type="PANTHER" id="PTHR34598:SF3">
    <property type="entry name" value="OXIDOREDUCTASE AN1597"/>
    <property type="match status" value="1"/>
</dbReference>
<gene>
    <name evidence="3" type="ORF">LECACI_7A006650</name>
</gene>
<keyword evidence="4" id="KW-1185">Reference proteome</keyword>
<proteinExistence type="inferred from homology"/>
<evidence type="ECO:0000313" key="3">
    <source>
        <dbReference type="EMBL" id="CAK4031492.1"/>
    </source>
</evidence>
<sequence length="332" mass="37578">MAAAISNLIDNLCAFDDEDNMATTAVQLETETTPVPVRPSRAVDTHLYYFPDDQIIKDLYLGTASMHLMKFKPVPTAIHDVRSSEEDFTLDKNGFQYVKQKPSVKDLKGNDDERIKKVVYAETEELVKAITGATHVVITSHLVRMSSLKDVTEAAEMAEDEMKVLPPGPATHIHVDQSYESSVQFLKDALTPEEAAQLQKTRWGIINVWRPISRAVTRDALAVCDWNSLSLSQLQPVMVHLPTSDGKSSNEIQHSRSFESWRLKHAGEENKWYFCSNMTPDEALLIKSFDSKLDGRARLAPLTSFESRYDKGPARWSLEMRCLVFWEDQEAE</sequence>
<dbReference type="GO" id="GO:0016491">
    <property type="term" value="F:oxidoreductase activity"/>
    <property type="evidence" value="ECO:0007669"/>
    <property type="project" value="UniProtKB-KW"/>
</dbReference>
<evidence type="ECO:0008006" key="5">
    <source>
        <dbReference type="Google" id="ProtNLM"/>
    </source>
</evidence>
<comment type="caution">
    <text evidence="3">The sequence shown here is derived from an EMBL/GenBank/DDBJ whole genome shotgun (WGS) entry which is preliminary data.</text>
</comment>
<evidence type="ECO:0000313" key="4">
    <source>
        <dbReference type="Proteomes" id="UP001296104"/>
    </source>
</evidence>
<protein>
    <recommendedName>
        <fullName evidence="5">GA4 desaturase</fullName>
    </recommendedName>
</protein>
<reference evidence="3" key="1">
    <citation type="submission" date="2023-11" db="EMBL/GenBank/DDBJ databases">
        <authorList>
            <person name="Alioto T."/>
            <person name="Alioto T."/>
            <person name="Gomez Garrido J."/>
        </authorList>
    </citation>
    <scope>NUCLEOTIDE SEQUENCE</scope>
</reference>
<accession>A0AAI9ECL6</accession>
<keyword evidence="1" id="KW-0560">Oxidoreductase</keyword>
<comment type="similarity">
    <text evidence="2">Belongs to the asaB hydroxylase/desaturase family.</text>
</comment>
<organism evidence="3 4">
    <name type="scientific">Lecanosticta acicola</name>
    <dbReference type="NCBI Taxonomy" id="111012"/>
    <lineage>
        <taxon>Eukaryota</taxon>
        <taxon>Fungi</taxon>
        <taxon>Dikarya</taxon>
        <taxon>Ascomycota</taxon>
        <taxon>Pezizomycotina</taxon>
        <taxon>Dothideomycetes</taxon>
        <taxon>Dothideomycetidae</taxon>
        <taxon>Mycosphaerellales</taxon>
        <taxon>Mycosphaerellaceae</taxon>
        <taxon>Lecanosticta</taxon>
    </lineage>
</organism>
<dbReference type="PANTHER" id="PTHR34598">
    <property type="entry name" value="BLL6449 PROTEIN"/>
    <property type="match status" value="1"/>
</dbReference>
<dbReference type="EMBL" id="CAVMBE010000049">
    <property type="protein sequence ID" value="CAK4031492.1"/>
    <property type="molecule type" value="Genomic_DNA"/>
</dbReference>
<dbReference type="NCBIfam" id="NF041278">
    <property type="entry name" value="CmcJ_NvfI_EfuI"/>
    <property type="match status" value="1"/>
</dbReference>
<name>A0AAI9ECL6_9PEZI</name>
<dbReference type="InterPro" id="IPR044053">
    <property type="entry name" value="AsaB-like"/>
</dbReference>